<reference evidence="3 4" key="1">
    <citation type="journal article" date="2020" name="Genome Biol. Evol.">
        <title>Comparative genomics of strictly vertically transmitted, feminizing microsporidia endosymbionts of amphipod crustaceans.</title>
        <authorList>
            <person name="Cormier A."/>
            <person name="Chebbi M.A."/>
            <person name="Giraud I."/>
            <person name="Wattier R."/>
            <person name="Teixeira M."/>
            <person name="Gilbert C."/>
            <person name="Rigaud T."/>
            <person name="Cordaux R."/>
        </authorList>
    </citation>
    <scope>NUCLEOTIDE SEQUENCE [LARGE SCALE GENOMIC DNA]</scope>
    <source>
        <strain evidence="3 4">Ou3-Ou53</strain>
    </source>
</reference>
<keyword evidence="1" id="KW-0472">Membrane</keyword>
<gene>
    <name evidence="3" type="ORF">NGRA_0846</name>
</gene>
<accession>A0A9P6H039</accession>
<protein>
    <submittedName>
        <fullName evidence="3">Uncharacterized protein</fullName>
    </submittedName>
</protein>
<feature type="chain" id="PRO_5040408219" evidence="2">
    <location>
        <begin position="17"/>
        <end position="147"/>
    </location>
</feature>
<keyword evidence="4" id="KW-1185">Reference proteome</keyword>
<dbReference type="Proteomes" id="UP000740883">
    <property type="component" value="Unassembled WGS sequence"/>
</dbReference>
<feature type="transmembrane region" description="Helical" evidence="1">
    <location>
        <begin position="108"/>
        <end position="124"/>
    </location>
</feature>
<evidence type="ECO:0000256" key="1">
    <source>
        <dbReference type="SAM" id="Phobius"/>
    </source>
</evidence>
<evidence type="ECO:0000256" key="2">
    <source>
        <dbReference type="SAM" id="SignalP"/>
    </source>
</evidence>
<name>A0A9P6H039_9MICR</name>
<keyword evidence="1" id="KW-1133">Transmembrane helix</keyword>
<dbReference type="EMBL" id="SBJO01000039">
    <property type="protein sequence ID" value="KAF9764089.1"/>
    <property type="molecule type" value="Genomic_DNA"/>
</dbReference>
<sequence>MKQFLFFFITTHLCSVKETTCAHKDSTKKKCDEIGTNMEDKLPKNGVVLRSHSESNYDKEVYVAEDERNHNDLFNYTFYYNISKQIKGEVYEQDYIDQTMANNKEIRVFVYICLVFVFLVMILLEFKVFLSIFSVALCLLLIIWELY</sequence>
<keyword evidence="2" id="KW-0732">Signal</keyword>
<feature type="signal peptide" evidence="2">
    <location>
        <begin position="1"/>
        <end position="16"/>
    </location>
</feature>
<evidence type="ECO:0000313" key="4">
    <source>
        <dbReference type="Proteomes" id="UP000740883"/>
    </source>
</evidence>
<keyword evidence="1" id="KW-0812">Transmembrane</keyword>
<organism evidence="3 4">
    <name type="scientific">Nosema granulosis</name>
    <dbReference type="NCBI Taxonomy" id="83296"/>
    <lineage>
        <taxon>Eukaryota</taxon>
        <taxon>Fungi</taxon>
        <taxon>Fungi incertae sedis</taxon>
        <taxon>Microsporidia</taxon>
        <taxon>Nosematidae</taxon>
        <taxon>Nosema</taxon>
    </lineage>
</organism>
<feature type="transmembrane region" description="Helical" evidence="1">
    <location>
        <begin position="129"/>
        <end position="146"/>
    </location>
</feature>
<dbReference type="AlphaFoldDB" id="A0A9P6H039"/>
<evidence type="ECO:0000313" key="3">
    <source>
        <dbReference type="EMBL" id="KAF9764089.1"/>
    </source>
</evidence>
<comment type="caution">
    <text evidence="3">The sequence shown here is derived from an EMBL/GenBank/DDBJ whole genome shotgun (WGS) entry which is preliminary data.</text>
</comment>
<proteinExistence type="predicted"/>